<dbReference type="InterPro" id="IPR052159">
    <property type="entry name" value="Competence_DNA_uptake"/>
</dbReference>
<dbReference type="InterPro" id="IPR004477">
    <property type="entry name" value="ComEC_N"/>
</dbReference>
<organism evidence="9 10">
    <name type="scientific">Fuscovulum blasticum DSM 2131</name>
    <dbReference type="NCBI Taxonomy" id="1188250"/>
    <lineage>
        <taxon>Bacteria</taxon>
        <taxon>Pseudomonadati</taxon>
        <taxon>Pseudomonadota</taxon>
        <taxon>Alphaproteobacteria</taxon>
        <taxon>Rhodobacterales</taxon>
        <taxon>Paracoccaceae</taxon>
        <taxon>Pseudogemmobacter</taxon>
    </lineage>
</organism>
<feature type="transmembrane region" description="Helical" evidence="6">
    <location>
        <begin position="40"/>
        <end position="59"/>
    </location>
</feature>
<dbReference type="Proteomes" id="UP000241362">
    <property type="component" value="Unassembled WGS sequence"/>
</dbReference>
<evidence type="ECO:0000256" key="2">
    <source>
        <dbReference type="ARBA" id="ARBA00022475"/>
    </source>
</evidence>
<dbReference type="InterPro" id="IPR025405">
    <property type="entry name" value="DUF4131"/>
</dbReference>
<evidence type="ECO:0000256" key="4">
    <source>
        <dbReference type="ARBA" id="ARBA00022989"/>
    </source>
</evidence>
<feature type="transmembrane region" description="Helical" evidence="6">
    <location>
        <begin position="456"/>
        <end position="474"/>
    </location>
</feature>
<keyword evidence="4 6" id="KW-1133">Transmembrane helix</keyword>
<feature type="transmembrane region" description="Helical" evidence="6">
    <location>
        <begin position="15"/>
        <end position="33"/>
    </location>
</feature>
<dbReference type="AlphaFoldDB" id="A0A2T4J5P0"/>
<dbReference type="GO" id="GO:0005886">
    <property type="term" value="C:plasma membrane"/>
    <property type="evidence" value="ECO:0007669"/>
    <property type="project" value="UniProtKB-SubCell"/>
</dbReference>
<keyword evidence="10" id="KW-1185">Reference proteome</keyword>
<feature type="transmembrane region" description="Helical" evidence="6">
    <location>
        <begin position="426"/>
        <end position="450"/>
    </location>
</feature>
<evidence type="ECO:0000259" key="8">
    <source>
        <dbReference type="Pfam" id="PF13567"/>
    </source>
</evidence>
<comment type="subcellular location">
    <subcellularLocation>
        <location evidence="1">Cell membrane</location>
        <topology evidence="1">Multi-pass membrane protein</topology>
    </subcellularLocation>
</comment>
<keyword evidence="5 6" id="KW-0472">Membrane</keyword>
<dbReference type="NCBIfam" id="TIGR00360">
    <property type="entry name" value="ComEC_N-term"/>
    <property type="match status" value="1"/>
</dbReference>
<evidence type="ECO:0000313" key="10">
    <source>
        <dbReference type="Proteomes" id="UP000241362"/>
    </source>
</evidence>
<keyword evidence="2" id="KW-1003">Cell membrane</keyword>
<evidence type="ECO:0000259" key="7">
    <source>
        <dbReference type="Pfam" id="PF03772"/>
    </source>
</evidence>
<feature type="transmembrane region" description="Helical" evidence="6">
    <location>
        <begin position="392"/>
        <end position="414"/>
    </location>
</feature>
<evidence type="ECO:0000313" key="9">
    <source>
        <dbReference type="EMBL" id="PTE13219.1"/>
    </source>
</evidence>
<feature type="transmembrane region" description="Helical" evidence="6">
    <location>
        <begin position="295"/>
        <end position="314"/>
    </location>
</feature>
<dbReference type="PANTHER" id="PTHR30619:SF1">
    <property type="entry name" value="RECOMBINATION PROTEIN 2"/>
    <property type="match status" value="1"/>
</dbReference>
<feature type="transmembrane region" description="Helical" evidence="6">
    <location>
        <begin position="512"/>
        <end position="530"/>
    </location>
</feature>
<dbReference type="Pfam" id="PF13567">
    <property type="entry name" value="DUF4131"/>
    <property type="match status" value="1"/>
</dbReference>
<feature type="transmembrane region" description="Helical" evidence="6">
    <location>
        <begin position="254"/>
        <end position="283"/>
    </location>
</feature>
<dbReference type="EMBL" id="PZKE01000017">
    <property type="protein sequence ID" value="PTE13219.1"/>
    <property type="molecule type" value="Genomic_DNA"/>
</dbReference>
<sequence>MLAPLRALVEARGHLFPLAAVLIGCGVGLWFVWPSEPGRALYLGAGGLALAAALAQRWAPDLLRPPAAALLALMLGFLAAGLRAHLVQAPMLTFRYYGPVEGRIVEIDRSASDAPRITLDHVVLEDLPPDRTPQRVRLSLQGDQPFLTPAPGQTVMVTASLAAPDGAVEPGGFDFRRMAYFAGLGGVGYTAKPLVLLEDPGPADERIGRLRSYLSGAMQAAIPGDAGAFAAGAMTGDRSGISHDTVVALRDSSLAHLLAISGMNLAFLVGFVFALLRTALALVPALAVRANGKKVAAVISFAVAGFYLLLSGSNVATERAFVMVAVMLGAVLLDRRAITLRSGAVAATVLLLLRPESLLEPGFQMSFAATLGLIWGFSVLDHKVMLGDWPRWTVPVFTLVASSAIGGIATAPYAAAHFNRFTDYGFVANLLTVPVMGAVVMPMGALAALLAPLGLAGGPLWLMGLGCDWILYVAHRVAAIDGAVTAIPAPGGVVLPLLSLGALWGILWPGRARWAGLAAVVLALLLWPLAERPGLLISGDGRLVGLMGPQGRALSAAGGGGFAAKNWLENDGDLALQPEAAARPGFTGPKEARRFAFAGLRGVVLTGKTGAALLGDACASADLVILAARAEAAPEGCHLIDQTILRDTGPLALSQGADGTITLRAGRSGGRIWSGPVLDNSRLAGLLPDLPPQAAPGPDQ</sequence>
<protein>
    <submittedName>
        <fullName evidence="9">Competence protein</fullName>
    </submittedName>
</protein>
<accession>A0A2T4J5P0</accession>
<evidence type="ECO:0000256" key="6">
    <source>
        <dbReference type="SAM" id="Phobius"/>
    </source>
</evidence>
<dbReference type="PANTHER" id="PTHR30619">
    <property type="entry name" value="DNA INTERNALIZATION/COMPETENCE PROTEIN COMEC/REC2"/>
    <property type="match status" value="1"/>
</dbReference>
<comment type="caution">
    <text evidence="9">The sequence shown here is derived from an EMBL/GenBank/DDBJ whole genome shotgun (WGS) entry which is preliminary data.</text>
</comment>
<feature type="transmembrane region" description="Helical" evidence="6">
    <location>
        <begin position="358"/>
        <end position="380"/>
    </location>
</feature>
<dbReference type="PROSITE" id="PS51257">
    <property type="entry name" value="PROKAR_LIPOPROTEIN"/>
    <property type="match status" value="1"/>
</dbReference>
<keyword evidence="3 6" id="KW-0812">Transmembrane</keyword>
<dbReference type="Pfam" id="PF03772">
    <property type="entry name" value="Competence"/>
    <property type="match status" value="1"/>
</dbReference>
<evidence type="ECO:0000256" key="5">
    <source>
        <dbReference type="ARBA" id="ARBA00023136"/>
    </source>
</evidence>
<feature type="domain" description="DUF4131" evidence="8">
    <location>
        <begin position="37"/>
        <end position="193"/>
    </location>
</feature>
<name>A0A2T4J5P0_FUSBL</name>
<reference evidence="9 10" key="1">
    <citation type="submission" date="2018-03" db="EMBL/GenBank/DDBJ databases">
        <title>Rhodobacter blasticus.</title>
        <authorList>
            <person name="Meyer T.E."/>
            <person name="Miller S."/>
            <person name="Lodha T."/>
            <person name="Gandham S."/>
            <person name="Chintalapati S."/>
            <person name="Chintalapati V.R."/>
        </authorList>
    </citation>
    <scope>NUCLEOTIDE SEQUENCE [LARGE SCALE GENOMIC DNA]</scope>
    <source>
        <strain evidence="9 10">DSM 2131</strain>
    </source>
</reference>
<evidence type="ECO:0000256" key="1">
    <source>
        <dbReference type="ARBA" id="ARBA00004651"/>
    </source>
</evidence>
<feature type="transmembrane region" description="Helical" evidence="6">
    <location>
        <begin position="486"/>
        <end position="506"/>
    </location>
</feature>
<proteinExistence type="predicted"/>
<feature type="domain" description="ComEC/Rec2-related protein" evidence="7">
    <location>
        <begin position="235"/>
        <end position="511"/>
    </location>
</feature>
<evidence type="ECO:0000256" key="3">
    <source>
        <dbReference type="ARBA" id="ARBA00022692"/>
    </source>
</evidence>
<feature type="transmembrane region" description="Helical" evidence="6">
    <location>
        <begin position="65"/>
        <end position="86"/>
    </location>
</feature>
<gene>
    <name evidence="9" type="ORF">C5F44_14880</name>
</gene>